<organism evidence="2 3">
    <name type="scientific">Aquiflexum balticum DSM 16537</name>
    <dbReference type="NCBI Taxonomy" id="758820"/>
    <lineage>
        <taxon>Bacteria</taxon>
        <taxon>Pseudomonadati</taxon>
        <taxon>Bacteroidota</taxon>
        <taxon>Cytophagia</taxon>
        <taxon>Cytophagales</taxon>
        <taxon>Cyclobacteriaceae</taxon>
        <taxon>Aquiflexum</taxon>
    </lineage>
</organism>
<dbReference type="Proteomes" id="UP000192333">
    <property type="component" value="Chromosome I"/>
</dbReference>
<keyword evidence="3" id="KW-1185">Reference proteome</keyword>
<evidence type="ECO:0000313" key="3">
    <source>
        <dbReference type="Proteomes" id="UP000192333"/>
    </source>
</evidence>
<name>A0A1W2H5J6_9BACT</name>
<evidence type="ECO:0000313" key="2">
    <source>
        <dbReference type="EMBL" id="SMD44220.1"/>
    </source>
</evidence>
<dbReference type="AlphaFoldDB" id="A0A1W2H5J6"/>
<reference evidence="3" key="1">
    <citation type="submission" date="2017-04" db="EMBL/GenBank/DDBJ databases">
        <authorList>
            <person name="Varghese N."/>
            <person name="Submissions S."/>
        </authorList>
    </citation>
    <scope>NUCLEOTIDE SEQUENCE [LARGE SCALE GENOMIC DNA]</scope>
    <source>
        <strain evidence="3">DSM 16537</strain>
    </source>
</reference>
<evidence type="ECO:0000256" key="1">
    <source>
        <dbReference type="SAM" id="Phobius"/>
    </source>
</evidence>
<gene>
    <name evidence="2" type="ORF">SAMN00777080_2840</name>
</gene>
<keyword evidence="1" id="KW-0472">Membrane</keyword>
<keyword evidence="1" id="KW-1133">Transmembrane helix</keyword>
<dbReference type="EMBL" id="LT838813">
    <property type="protein sequence ID" value="SMD44220.1"/>
    <property type="molecule type" value="Genomic_DNA"/>
</dbReference>
<keyword evidence="1" id="KW-0812">Transmembrane</keyword>
<dbReference type="STRING" id="758820.SAMN00777080_2840"/>
<accession>A0A1W2H5J6</accession>
<feature type="transmembrane region" description="Helical" evidence="1">
    <location>
        <begin position="5"/>
        <end position="27"/>
    </location>
</feature>
<protein>
    <submittedName>
        <fullName evidence="2">Uncharacterized protein</fullName>
    </submittedName>
</protein>
<proteinExistence type="predicted"/>
<dbReference type="RefSeq" id="WP_084121023.1">
    <property type="nucleotide sequence ID" value="NZ_LT838813.1"/>
</dbReference>
<dbReference type="OrthoDB" id="673691at2"/>
<sequence>MIKKFLLIGFSILSIGILFYFISPILLVSSTSDKSNVEIFNPKNRETIYLLKTSWGLNGSRMAIGLNTELKVGFKDSYEDKYECVGFCDSPILYKLEQDTLFVYDGNWQFPKEDNFKTPIKIIELKVQERLGIYRNYKSLNLKIFPEDQTYIIENSAKK</sequence>